<dbReference type="AlphaFoldDB" id="H5XZD3"/>
<evidence type="ECO:0000313" key="2">
    <source>
        <dbReference type="Proteomes" id="UP000005104"/>
    </source>
</evidence>
<reference evidence="1 2" key="1">
    <citation type="submission" date="2011-11" db="EMBL/GenBank/DDBJ databases">
        <title>The Noncontiguous Finished genome of Desulfosporosinus youngiae DSM 17734.</title>
        <authorList>
            <consortium name="US DOE Joint Genome Institute (JGI-PGF)"/>
            <person name="Lucas S."/>
            <person name="Han J."/>
            <person name="Lapidus A."/>
            <person name="Cheng J.-F."/>
            <person name="Goodwin L."/>
            <person name="Pitluck S."/>
            <person name="Peters L."/>
            <person name="Ovchinnikova G."/>
            <person name="Lu M."/>
            <person name="Land M.L."/>
            <person name="Hauser L."/>
            <person name="Pester M."/>
            <person name="Spring S."/>
            <person name="Ollivier B."/>
            <person name="Rattei T."/>
            <person name="Klenk H.-P."/>
            <person name="Wagner M."/>
            <person name="Loy A."/>
            <person name="Woyke T.J."/>
        </authorList>
    </citation>
    <scope>NUCLEOTIDE SEQUENCE [LARGE SCALE GENOMIC DNA]</scope>
    <source>
        <strain evidence="1 2">DSM 17734</strain>
    </source>
</reference>
<keyword evidence="2" id="KW-1185">Reference proteome</keyword>
<gene>
    <name evidence="1" type="ORF">DesyoDRAFT_4896</name>
</gene>
<dbReference type="EMBL" id="CM001441">
    <property type="protein sequence ID" value="EHQ91839.1"/>
    <property type="molecule type" value="Genomic_DNA"/>
</dbReference>
<sequence length="66" mass="7434">MNFDKIAELVHELAKNPNRSSVEIPLLKSNREMSNCELNAIAKVFSQEKISANSLAAVMKPTLYWV</sequence>
<evidence type="ECO:0000313" key="1">
    <source>
        <dbReference type="EMBL" id="EHQ91839.1"/>
    </source>
</evidence>
<protein>
    <submittedName>
        <fullName evidence="1">Uncharacterized protein</fullName>
    </submittedName>
</protein>
<name>H5XZD3_9FIRM</name>
<dbReference type="OrthoDB" id="1799170at2"/>
<proteinExistence type="predicted"/>
<dbReference type="HOGENOM" id="CLU_2824107_0_0_9"/>
<accession>H5XZD3</accession>
<dbReference type="RefSeq" id="WP_007786953.1">
    <property type="nucleotide sequence ID" value="NZ_CM001441.1"/>
</dbReference>
<organism evidence="1 2">
    <name type="scientific">Desulfosporosinus youngiae DSM 17734</name>
    <dbReference type="NCBI Taxonomy" id="768710"/>
    <lineage>
        <taxon>Bacteria</taxon>
        <taxon>Bacillati</taxon>
        <taxon>Bacillota</taxon>
        <taxon>Clostridia</taxon>
        <taxon>Eubacteriales</taxon>
        <taxon>Desulfitobacteriaceae</taxon>
        <taxon>Desulfosporosinus</taxon>
    </lineage>
</organism>
<dbReference type="STRING" id="768710.DesyoDRAFT_4896"/>
<dbReference type="Proteomes" id="UP000005104">
    <property type="component" value="Chromosome"/>
</dbReference>